<accession>A0ABX3D449</accession>
<dbReference type="RefSeq" id="WP_071235267.1">
    <property type="nucleotide sequence ID" value="NZ_KV861318.1"/>
</dbReference>
<dbReference type="EMBL" id="MKFT01000056">
    <property type="protein sequence ID" value="OHY89315.1"/>
    <property type="molecule type" value="Genomic_DNA"/>
</dbReference>
<dbReference type="InterPro" id="IPR014710">
    <property type="entry name" value="RmlC-like_jellyroll"/>
</dbReference>
<name>A0ABX3D449_9VIBR</name>
<evidence type="ECO:0000313" key="3">
    <source>
        <dbReference type="Proteomes" id="UP000180133"/>
    </source>
</evidence>
<dbReference type="InterPro" id="IPR025979">
    <property type="entry name" value="ChrR-like_cupin_dom"/>
</dbReference>
<dbReference type="Pfam" id="PF12973">
    <property type="entry name" value="Cupin_7"/>
    <property type="match status" value="1"/>
</dbReference>
<dbReference type="InterPro" id="IPR011051">
    <property type="entry name" value="RmlC_Cupin_sf"/>
</dbReference>
<reference evidence="2 3" key="1">
    <citation type="submission" date="2016-09" db="EMBL/GenBank/DDBJ databases">
        <title>Isolation, identification and antibiotic sensitivity analysis of bacterial pathogen from juvenile Hippocampus erectus with tail-rotted disease.</title>
        <authorList>
            <person name="Yang Q."/>
        </authorList>
    </citation>
    <scope>NUCLEOTIDE SEQUENCE [LARGE SCALE GENOMIC DNA]</scope>
    <source>
        <strain evidence="2 3">HM-10</strain>
    </source>
</reference>
<keyword evidence="3" id="KW-1185">Reference proteome</keyword>
<evidence type="ECO:0000259" key="1">
    <source>
        <dbReference type="Pfam" id="PF12973"/>
    </source>
</evidence>
<evidence type="ECO:0000313" key="2">
    <source>
        <dbReference type="EMBL" id="OHY89315.1"/>
    </source>
</evidence>
<proteinExistence type="predicted"/>
<feature type="domain" description="ChrR-like cupin" evidence="1">
    <location>
        <begin position="20"/>
        <end position="104"/>
    </location>
</feature>
<organism evidence="2 3">
    <name type="scientific">Vibrio rotiferianus</name>
    <dbReference type="NCBI Taxonomy" id="190895"/>
    <lineage>
        <taxon>Bacteria</taxon>
        <taxon>Pseudomonadati</taxon>
        <taxon>Pseudomonadota</taxon>
        <taxon>Gammaproteobacteria</taxon>
        <taxon>Vibrionales</taxon>
        <taxon>Vibrionaceae</taxon>
        <taxon>Vibrio</taxon>
    </lineage>
</organism>
<gene>
    <name evidence="2" type="ORF">BI375_10370</name>
</gene>
<dbReference type="Gene3D" id="2.60.120.10">
    <property type="entry name" value="Jelly Rolls"/>
    <property type="match status" value="1"/>
</dbReference>
<dbReference type="Proteomes" id="UP000180133">
    <property type="component" value="Unassembled WGS sequence"/>
</dbReference>
<dbReference type="SUPFAM" id="SSF51182">
    <property type="entry name" value="RmlC-like cupins"/>
    <property type="match status" value="1"/>
</dbReference>
<sequence>MKNLNFLGVTSLNWHDVIREEVAPGIYQRPLWEGDKGKRASILEFEPGAKYPGIDIHLSGPEQIFVVSGVFNDGKKDHKEGSFINNPVGSSHIPQSKLGCIILIIYPEG</sequence>
<comment type="caution">
    <text evidence="2">The sequence shown here is derived from an EMBL/GenBank/DDBJ whole genome shotgun (WGS) entry which is preliminary data.</text>
</comment>
<protein>
    <submittedName>
        <fullName evidence="2">Anti-sigma factor</fullName>
    </submittedName>
</protein>